<evidence type="ECO:0000313" key="1">
    <source>
        <dbReference type="EMBL" id="KAJ8926683.1"/>
    </source>
</evidence>
<dbReference type="EMBL" id="JANEYF010005801">
    <property type="protein sequence ID" value="KAJ8926683.1"/>
    <property type="molecule type" value="Genomic_DNA"/>
</dbReference>
<name>A0AAV8WK49_9CUCU</name>
<keyword evidence="2" id="KW-1185">Reference proteome</keyword>
<dbReference type="AlphaFoldDB" id="A0AAV8WK49"/>
<reference evidence="1" key="1">
    <citation type="journal article" date="2023" name="Insect Mol. Biol.">
        <title>Genome sequencing provides insights into the evolution of gene families encoding plant cell wall-degrading enzymes in longhorned beetles.</title>
        <authorList>
            <person name="Shin N.R."/>
            <person name="Okamura Y."/>
            <person name="Kirsch R."/>
            <person name="Pauchet Y."/>
        </authorList>
    </citation>
    <scope>NUCLEOTIDE SEQUENCE</scope>
    <source>
        <strain evidence="1">RBIC_L_NR</strain>
    </source>
</reference>
<sequence length="61" mass="7345">MRGCRELLVIVEYCRFGNLQNYIFRHRDQYVDQVDPKTGRIDYTIGQKYFDRTYSTSSDGR</sequence>
<accession>A0AAV8WK49</accession>
<dbReference type="Proteomes" id="UP001162156">
    <property type="component" value="Unassembled WGS sequence"/>
</dbReference>
<organism evidence="1 2">
    <name type="scientific">Rhamnusium bicolor</name>
    <dbReference type="NCBI Taxonomy" id="1586634"/>
    <lineage>
        <taxon>Eukaryota</taxon>
        <taxon>Metazoa</taxon>
        <taxon>Ecdysozoa</taxon>
        <taxon>Arthropoda</taxon>
        <taxon>Hexapoda</taxon>
        <taxon>Insecta</taxon>
        <taxon>Pterygota</taxon>
        <taxon>Neoptera</taxon>
        <taxon>Endopterygota</taxon>
        <taxon>Coleoptera</taxon>
        <taxon>Polyphaga</taxon>
        <taxon>Cucujiformia</taxon>
        <taxon>Chrysomeloidea</taxon>
        <taxon>Cerambycidae</taxon>
        <taxon>Lepturinae</taxon>
        <taxon>Rhagiini</taxon>
        <taxon>Rhamnusium</taxon>
    </lineage>
</organism>
<evidence type="ECO:0000313" key="2">
    <source>
        <dbReference type="Proteomes" id="UP001162156"/>
    </source>
</evidence>
<comment type="caution">
    <text evidence="1">The sequence shown here is derived from an EMBL/GenBank/DDBJ whole genome shotgun (WGS) entry which is preliminary data.</text>
</comment>
<protein>
    <submittedName>
        <fullName evidence="1">Uncharacterized protein</fullName>
    </submittedName>
</protein>
<proteinExistence type="predicted"/>
<gene>
    <name evidence="1" type="ORF">NQ314_020924</name>
</gene>